<dbReference type="OrthoDB" id="429659at2759"/>
<feature type="binding site" evidence="5">
    <location>
        <position position="64"/>
    </location>
    <ligand>
        <name>chlorophyll a</name>
        <dbReference type="ChEBI" id="CHEBI:58416"/>
        <label>1</label>
    </ligand>
</feature>
<keyword evidence="8" id="KW-1185">Reference proteome</keyword>
<feature type="binding site" description="axial binding residue" evidence="5">
    <location>
        <position position="66"/>
    </location>
    <ligand>
        <name>chlorophyll b</name>
        <dbReference type="ChEBI" id="CHEBI:61721"/>
        <label>1</label>
    </ligand>
    <ligandPart>
        <name>Mg</name>
        <dbReference type="ChEBI" id="CHEBI:25107"/>
    </ligandPart>
</feature>
<organism evidence="7 8">
    <name type="scientific">Symbiodinium natans</name>
    <dbReference type="NCBI Taxonomy" id="878477"/>
    <lineage>
        <taxon>Eukaryota</taxon>
        <taxon>Sar</taxon>
        <taxon>Alveolata</taxon>
        <taxon>Dinophyceae</taxon>
        <taxon>Suessiales</taxon>
        <taxon>Symbiodiniaceae</taxon>
        <taxon>Symbiodinium</taxon>
    </lineage>
</organism>
<dbReference type="InterPro" id="IPR022796">
    <property type="entry name" value="Chloroa_b-bind"/>
</dbReference>
<feature type="binding site" evidence="5">
    <location>
        <position position="161"/>
    </location>
    <ligand>
        <name>chlorophyll a</name>
        <dbReference type="ChEBI" id="CHEBI:58416"/>
        <label>1</label>
    </ligand>
</feature>
<protein>
    <submittedName>
        <fullName evidence="7">FCPF protein</fullName>
    </submittedName>
</protein>
<keyword evidence="3" id="KW-0602">Photosynthesis</keyword>
<dbReference type="EMBL" id="CAJNDS010002826">
    <property type="protein sequence ID" value="CAE7610882.1"/>
    <property type="molecule type" value="Genomic_DNA"/>
</dbReference>
<name>A0A812VC70_9DINO</name>
<keyword evidence="5" id="KW-0157">Chromophore</keyword>
<evidence type="ECO:0000256" key="5">
    <source>
        <dbReference type="PIRSR" id="PIRSR601344-1"/>
    </source>
</evidence>
<feature type="binding site" description="axial binding residue" evidence="5">
    <location>
        <position position="61"/>
    </location>
    <ligand>
        <name>chlorophyll b</name>
        <dbReference type="ChEBI" id="CHEBI:61721"/>
        <label>1</label>
    </ligand>
    <ligandPart>
        <name>Mg</name>
        <dbReference type="ChEBI" id="CHEBI:25107"/>
    </ligandPart>
</feature>
<feature type="binding site" evidence="5">
    <location>
        <position position="40"/>
    </location>
    <ligand>
        <name>chlorophyll a</name>
        <dbReference type="ChEBI" id="CHEBI:58416"/>
        <label>1</label>
    </ligand>
</feature>
<dbReference type="InterPro" id="IPR001344">
    <property type="entry name" value="Chloro_AB-bd_pln"/>
</dbReference>
<evidence type="ECO:0000256" key="1">
    <source>
        <dbReference type="ARBA" id="ARBA00004229"/>
    </source>
</evidence>
<evidence type="ECO:0000256" key="3">
    <source>
        <dbReference type="ARBA" id="ARBA00022531"/>
    </source>
</evidence>
<dbReference type="GO" id="GO:0009765">
    <property type="term" value="P:photosynthesis, light harvesting"/>
    <property type="evidence" value="ECO:0007669"/>
    <property type="project" value="InterPro"/>
</dbReference>
<evidence type="ECO:0000256" key="4">
    <source>
        <dbReference type="ARBA" id="ARBA00022640"/>
    </source>
</evidence>
<reference evidence="7" key="1">
    <citation type="submission" date="2021-02" db="EMBL/GenBank/DDBJ databases">
        <authorList>
            <person name="Dougan E. K."/>
            <person name="Rhodes N."/>
            <person name="Thang M."/>
            <person name="Chan C."/>
        </authorList>
    </citation>
    <scope>NUCLEOTIDE SEQUENCE</scope>
</reference>
<accession>A0A812VC70</accession>
<keyword evidence="4" id="KW-0934">Plastid</keyword>
<dbReference type="AlphaFoldDB" id="A0A812VC70"/>
<proteinExistence type="predicted"/>
<sequence length="755" mass="79093">MSSCEDGLTGSAWGDWANYTASPLRAFENELGVQDPVGFWDPAGFTADGSVEDFKRRRQTEIKHGRIAMLAAMGYITPEITGKFPGYLSPSAGLKFADVPNGLAAISKVPAAGWGQILAYMAFCEVSQDQSAGTPAAAGDFGFKVLTSSDPAEKTKKLSAELANGRLAMMAIIGMFFQDGLTGSAWGDWANYTASPLRAFESELGVQDPVGFWDPVGFTSDGDVSSFKRRRSVELKHGRISMMAAMGYITPEVTGKLPGFLSPSAGLKFADVPNGLAAISKVPVGGWAQIAAYFGFVEFSGGFDDYKTGTPGDYGFKVLTSSDPDEKTKKLSAELANGRLAMMATMGMFFQDGLTGSAWGDWANYTASPLRAFESELGVQDPVGFWDPVGFTSDGDVSSFKRRRSVELKHGRISMMAAMGYITPEVTGKLPGFLSPSAGLKFADVPNGLAAISKVPVGGWAQIAAYFGFVEFSGGFDDYKTGTPGDYGFKVLTSSDPDEKTKKLSAELANGRLAMMATMGMFFQDGLTGSAWGDWAAYTASPLRAEPVSAAAAAAAAKAAAAKAGASAGAKTAAATTGIGAGTGKSLSGEGEEVPPEPTFDPATEVGVTEPFGYFDPAGFCKKGDKAGFRNLRAAEIKHGRVAMMAAVGAVVQHYVKFPGFDSVPAGLGAVEVPPGTYGFAALFAVSGLLELGAWTEDPSKEPGNFGDPAGLGQYTLEMRNREINNGRMAMFAAIGIIAANVYTGKDAIEQFGLA</sequence>
<dbReference type="Proteomes" id="UP000604046">
    <property type="component" value="Unassembled WGS sequence"/>
</dbReference>
<comment type="subcellular location">
    <subcellularLocation>
        <location evidence="1">Plastid</location>
        <location evidence="1">Chloroplast</location>
    </subcellularLocation>
</comment>
<dbReference type="PANTHER" id="PTHR21649">
    <property type="entry name" value="CHLOROPHYLL A/B BINDING PROTEIN"/>
    <property type="match status" value="1"/>
</dbReference>
<dbReference type="GO" id="GO:0009507">
    <property type="term" value="C:chloroplast"/>
    <property type="evidence" value="ECO:0007669"/>
    <property type="project" value="UniProtKB-SubCell"/>
</dbReference>
<comment type="caution">
    <text evidence="7">The sequence shown here is derived from an EMBL/GenBank/DDBJ whole genome shotgun (WGS) entry which is preliminary data.</text>
</comment>
<dbReference type="GO" id="GO:0016168">
    <property type="term" value="F:chlorophyll binding"/>
    <property type="evidence" value="ECO:0007669"/>
    <property type="project" value="UniProtKB-KW"/>
</dbReference>
<feature type="binding site" evidence="5">
    <location>
        <position position="178"/>
    </location>
    <ligand>
        <name>chlorophyll a</name>
        <dbReference type="ChEBI" id="CHEBI:58416"/>
        <label>1</label>
    </ligand>
</feature>
<feature type="binding site" evidence="5">
    <location>
        <position position="166"/>
    </location>
    <ligand>
        <name>chlorophyll a</name>
        <dbReference type="ChEBI" id="CHEBI:58416"/>
        <label>1</label>
    </ligand>
</feature>
<evidence type="ECO:0000313" key="7">
    <source>
        <dbReference type="EMBL" id="CAE7610882.1"/>
    </source>
</evidence>
<feature type="region of interest" description="Disordered" evidence="6">
    <location>
        <begin position="579"/>
        <end position="603"/>
    </location>
</feature>
<gene>
    <name evidence="7" type="primary">FCPF</name>
    <name evidence="7" type="ORF">SNAT2548_LOCUS34722</name>
</gene>
<dbReference type="Pfam" id="PF00504">
    <property type="entry name" value="Chloroa_b-bind"/>
    <property type="match status" value="4"/>
</dbReference>
<dbReference type="Gene3D" id="1.10.3460.10">
    <property type="entry name" value="Chlorophyll a/b binding protein domain"/>
    <property type="match status" value="4"/>
</dbReference>
<keyword evidence="2" id="KW-0150">Chloroplast</keyword>
<dbReference type="GO" id="GO:0016020">
    <property type="term" value="C:membrane"/>
    <property type="evidence" value="ECO:0007669"/>
    <property type="project" value="InterPro"/>
</dbReference>
<feature type="binding site" evidence="5">
    <location>
        <position position="164"/>
    </location>
    <ligand>
        <name>chlorophyll a</name>
        <dbReference type="ChEBI" id="CHEBI:58416"/>
        <label>1</label>
    </ligand>
</feature>
<feature type="binding site" description="axial binding residue" evidence="5">
    <location>
        <position position="125"/>
    </location>
    <ligand>
        <name>chlorophyll b</name>
        <dbReference type="ChEBI" id="CHEBI:61721"/>
        <label>1</label>
    </ligand>
    <ligandPart>
        <name>Mg</name>
        <dbReference type="ChEBI" id="CHEBI:25107"/>
    </ligandPart>
</feature>
<evidence type="ECO:0000313" key="8">
    <source>
        <dbReference type="Proteomes" id="UP000604046"/>
    </source>
</evidence>
<evidence type="ECO:0000256" key="2">
    <source>
        <dbReference type="ARBA" id="ARBA00022528"/>
    </source>
</evidence>
<keyword evidence="5" id="KW-0148">Chlorophyll</keyword>
<evidence type="ECO:0000256" key="6">
    <source>
        <dbReference type="SAM" id="MobiDB-lite"/>
    </source>
</evidence>
<dbReference type="SUPFAM" id="SSF103511">
    <property type="entry name" value="Chlorophyll a-b binding protein"/>
    <property type="match status" value="4"/>
</dbReference>